<proteinExistence type="predicted"/>
<dbReference type="NCBIfam" id="TIGR00072">
    <property type="entry name" value="hydrog_prot"/>
    <property type="match status" value="1"/>
</dbReference>
<protein>
    <submittedName>
        <fullName evidence="1">Hydrogenase maturation protease</fullName>
    </submittedName>
</protein>
<dbReference type="SUPFAM" id="SSF53163">
    <property type="entry name" value="HybD-like"/>
    <property type="match status" value="1"/>
</dbReference>
<accession>A0ABS7XTE3</accession>
<keyword evidence="1" id="KW-0378">Hydrolase</keyword>
<evidence type="ECO:0000313" key="1">
    <source>
        <dbReference type="EMBL" id="MCA0132276.1"/>
    </source>
</evidence>
<reference evidence="2" key="1">
    <citation type="submission" date="2023-07" db="EMBL/GenBank/DDBJ databases">
        <authorList>
            <person name="Yue Y."/>
        </authorList>
    </citation>
    <scope>NUCLEOTIDE SEQUENCE [LARGE SCALE GENOMIC DNA]</scope>
    <source>
        <strain evidence="2">D23</strain>
    </source>
</reference>
<gene>
    <name evidence="1" type="ORF">LBU54_06740</name>
</gene>
<keyword evidence="1" id="KW-0645">Protease</keyword>
<dbReference type="Proteomes" id="UP001198901">
    <property type="component" value="Unassembled WGS sequence"/>
</dbReference>
<dbReference type="PANTHER" id="PTHR30302">
    <property type="entry name" value="HYDROGENASE 1 MATURATION PROTEASE"/>
    <property type="match status" value="1"/>
</dbReference>
<keyword evidence="2" id="KW-1185">Reference proteome</keyword>
<sequence length="157" mass="18006">MKKLDHNTIIFGIGNNGRQDDGLGWSFLALVETESPPFDLEYRYQLQIEDAELISKYENVIFVDACKTKIEGGFKLYPCVPEDNYSFSTHALAPETILYITKKLYNHEPNAQILAIQGENWDLKIGLSNIGEGNLVKAYEYFKDEILSKNFILNKNY</sequence>
<dbReference type="Gene3D" id="3.40.50.1450">
    <property type="entry name" value="HybD-like"/>
    <property type="match status" value="1"/>
</dbReference>
<dbReference type="InterPro" id="IPR000671">
    <property type="entry name" value="Peptidase_A31"/>
</dbReference>
<comment type="caution">
    <text evidence="1">The sequence shown here is derived from an EMBL/GenBank/DDBJ whole genome shotgun (WGS) entry which is preliminary data.</text>
</comment>
<dbReference type="GO" id="GO:0006508">
    <property type="term" value="P:proteolysis"/>
    <property type="evidence" value="ECO:0007669"/>
    <property type="project" value="UniProtKB-KW"/>
</dbReference>
<organism evidence="1 2">
    <name type="scientific">Winogradskyella alexanderae</name>
    <dbReference type="NCBI Taxonomy" id="2877123"/>
    <lineage>
        <taxon>Bacteria</taxon>
        <taxon>Pseudomonadati</taxon>
        <taxon>Bacteroidota</taxon>
        <taxon>Flavobacteriia</taxon>
        <taxon>Flavobacteriales</taxon>
        <taxon>Flavobacteriaceae</taxon>
        <taxon>Winogradskyella</taxon>
    </lineage>
</organism>
<evidence type="ECO:0000313" key="2">
    <source>
        <dbReference type="Proteomes" id="UP001198901"/>
    </source>
</evidence>
<dbReference type="PANTHER" id="PTHR30302:SF5">
    <property type="entry name" value="SLR1876 PROTEIN"/>
    <property type="match status" value="1"/>
</dbReference>
<name>A0ABS7XTE3_9FLAO</name>
<dbReference type="GO" id="GO:0008233">
    <property type="term" value="F:peptidase activity"/>
    <property type="evidence" value="ECO:0007669"/>
    <property type="project" value="UniProtKB-KW"/>
</dbReference>
<dbReference type="RefSeq" id="WP_224527580.1">
    <property type="nucleotide sequence ID" value="NZ_JAIUJR010000003.1"/>
</dbReference>
<dbReference type="EMBL" id="JAIUJR010000003">
    <property type="protein sequence ID" value="MCA0132276.1"/>
    <property type="molecule type" value="Genomic_DNA"/>
</dbReference>
<dbReference type="InterPro" id="IPR023430">
    <property type="entry name" value="Pept_HybD-like_dom_sf"/>
</dbReference>